<dbReference type="InterPro" id="IPR043502">
    <property type="entry name" value="DNA/RNA_pol_sf"/>
</dbReference>
<evidence type="ECO:0000313" key="11">
    <source>
        <dbReference type="Proteomes" id="UP000309544"/>
    </source>
</evidence>
<comment type="similarity">
    <text evidence="1">Belongs to the DNA polymerase type-B family.</text>
</comment>
<reference evidence="10 11" key="1">
    <citation type="submission" date="2019-05" db="EMBL/GenBank/DDBJ databases">
        <title>Draft Whole-Genome sequence of the green sulfur bacterium Prosthecochloris vibrioformis DSM 260.</title>
        <authorList>
            <person name="Meyer T.E."/>
            <person name="Kyndt J.A."/>
        </authorList>
    </citation>
    <scope>NUCLEOTIDE SEQUENCE [LARGE SCALE GENOMIC DNA]</scope>
    <source>
        <strain evidence="10 11">DSM 260</strain>
    </source>
</reference>
<comment type="catalytic activity">
    <reaction evidence="7">
        <text>DNA(n) + a 2'-deoxyribonucleoside 5'-triphosphate = DNA(n+1) + diphosphate</text>
        <dbReference type="Rhea" id="RHEA:22508"/>
        <dbReference type="Rhea" id="RHEA-COMP:17339"/>
        <dbReference type="Rhea" id="RHEA-COMP:17340"/>
        <dbReference type="ChEBI" id="CHEBI:33019"/>
        <dbReference type="ChEBI" id="CHEBI:61560"/>
        <dbReference type="ChEBI" id="CHEBI:173112"/>
        <dbReference type="EC" id="2.7.7.7"/>
    </reaction>
</comment>
<keyword evidence="3" id="KW-0808">Transferase</keyword>
<evidence type="ECO:0000256" key="4">
    <source>
        <dbReference type="ARBA" id="ARBA00022695"/>
    </source>
</evidence>
<dbReference type="InterPro" id="IPR036397">
    <property type="entry name" value="RNaseH_sf"/>
</dbReference>
<evidence type="ECO:0000256" key="5">
    <source>
        <dbReference type="ARBA" id="ARBA00022932"/>
    </source>
</evidence>
<keyword evidence="5" id="KW-0239">DNA-directed DNA polymerase</keyword>
<evidence type="ECO:0000256" key="3">
    <source>
        <dbReference type="ARBA" id="ARBA00022679"/>
    </source>
</evidence>
<dbReference type="Pfam" id="PF03104">
    <property type="entry name" value="DNA_pol_B_exo1"/>
    <property type="match status" value="1"/>
</dbReference>
<evidence type="ECO:0000256" key="2">
    <source>
        <dbReference type="ARBA" id="ARBA00012417"/>
    </source>
</evidence>
<dbReference type="RefSeq" id="WP_139625986.1">
    <property type="nucleotide sequence ID" value="NZ_VDCI01000001.1"/>
</dbReference>
<evidence type="ECO:0000259" key="9">
    <source>
        <dbReference type="Pfam" id="PF03104"/>
    </source>
</evidence>
<keyword evidence="6" id="KW-0238">DNA-binding</keyword>
<dbReference type="InterPro" id="IPR006134">
    <property type="entry name" value="DNA-dir_DNA_pol_B_multi_dom"/>
</dbReference>
<dbReference type="PANTHER" id="PTHR10322">
    <property type="entry name" value="DNA POLYMERASE CATALYTIC SUBUNIT"/>
    <property type="match status" value="1"/>
</dbReference>
<evidence type="ECO:0000256" key="1">
    <source>
        <dbReference type="ARBA" id="ARBA00005755"/>
    </source>
</evidence>
<dbReference type="SUPFAM" id="SSF56672">
    <property type="entry name" value="DNA/RNA polymerases"/>
    <property type="match status" value="1"/>
</dbReference>
<dbReference type="GO" id="GO:0000166">
    <property type="term" value="F:nucleotide binding"/>
    <property type="evidence" value="ECO:0007669"/>
    <property type="project" value="InterPro"/>
</dbReference>
<dbReference type="Proteomes" id="UP000309544">
    <property type="component" value="Unassembled WGS sequence"/>
</dbReference>
<dbReference type="SMART" id="SM00486">
    <property type="entry name" value="POLBc"/>
    <property type="match status" value="1"/>
</dbReference>
<name>A0A5C4S2D6_PROVB</name>
<dbReference type="InterPro" id="IPR006172">
    <property type="entry name" value="DNA-dir_DNA_pol_B"/>
</dbReference>
<dbReference type="CDD" id="cd05538">
    <property type="entry name" value="POLBc_Pol_II_B"/>
    <property type="match status" value="1"/>
</dbReference>
<dbReference type="Gene3D" id="1.10.132.60">
    <property type="entry name" value="DNA polymerase family B, C-terminal domain"/>
    <property type="match status" value="1"/>
</dbReference>
<feature type="domain" description="DNA-directed DNA polymerase family B multifunctional" evidence="8">
    <location>
        <begin position="448"/>
        <end position="747"/>
    </location>
</feature>
<dbReference type="InterPro" id="IPR012337">
    <property type="entry name" value="RNaseH-like_sf"/>
</dbReference>
<dbReference type="InterPro" id="IPR050240">
    <property type="entry name" value="DNA_pol_type-B"/>
</dbReference>
<dbReference type="InterPro" id="IPR023211">
    <property type="entry name" value="DNA_pol_palm_dom_sf"/>
</dbReference>
<proteinExistence type="inferred from homology"/>
<dbReference type="CDD" id="cd05785">
    <property type="entry name" value="DNA_polB_like2_exo"/>
    <property type="match status" value="1"/>
</dbReference>
<dbReference type="Pfam" id="PF00136">
    <property type="entry name" value="DNA_pol_B"/>
    <property type="match status" value="1"/>
</dbReference>
<dbReference type="GO" id="GO:0003887">
    <property type="term" value="F:DNA-directed DNA polymerase activity"/>
    <property type="evidence" value="ECO:0007669"/>
    <property type="project" value="UniProtKB-KW"/>
</dbReference>
<dbReference type="InterPro" id="IPR006133">
    <property type="entry name" value="DNA-dir_DNA_pol_B_exonuc"/>
</dbReference>
<evidence type="ECO:0000256" key="6">
    <source>
        <dbReference type="ARBA" id="ARBA00023125"/>
    </source>
</evidence>
<dbReference type="EMBL" id="VDCI01000001">
    <property type="protein sequence ID" value="TNJ37650.1"/>
    <property type="molecule type" value="Genomic_DNA"/>
</dbReference>
<gene>
    <name evidence="10" type="ORF">FGF68_00235</name>
</gene>
<accession>A0A5C4S2D6</accession>
<keyword evidence="11" id="KW-1185">Reference proteome</keyword>
<dbReference type="PANTHER" id="PTHR10322:SF23">
    <property type="entry name" value="DNA POLYMERASE DELTA CATALYTIC SUBUNIT"/>
    <property type="match status" value="1"/>
</dbReference>
<evidence type="ECO:0000313" key="10">
    <source>
        <dbReference type="EMBL" id="TNJ37650.1"/>
    </source>
</evidence>
<dbReference type="PRINTS" id="PR00106">
    <property type="entry name" value="DNAPOLB"/>
</dbReference>
<dbReference type="GO" id="GO:0003677">
    <property type="term" value="F:DNA binding"/>
    <property type="evidence" value="ECO:0007669"/>
    <property type="project" value="UniProtKB-KW"/>
</dbReference>
<comment type="caution">
    <text evidence="10">The sequence shown here is derived from an EMBL/GenBank/DDBJ whole genome shotgun (WGS) entry which is preliminary data.</text>
</comment>
<dbReference type="SUPFAM" id="SSF53098">
    <property type="entry name" value="Ribonuclease H-like"/>
    <property type="match status" value="1"/>
</dbReference>
<dbReference type="EC" id="2.7.7.7" evidence="2"/>
<sequence>MDKGIIDTVAKHSTLLYGKDDEERLVGIHQVSDSSIRLYSRTEKGKTVWRDELFYPFFFLSEGSLLEKFSPGGNNRHWLIRLNRQNYYQYLAIFSSWNDYRTAIDHIRQKTVWRESEEDKGVQNLPVSQLLYNKGDAVTQYLMQSGKTMFKGMIFEDLHRIQLDIETYFKPQPGTSSKVEIGKDQIIIVSMCDNRGWEQVIHTKGRSEKDLLEELVRIVTEKDPDVIEGHNIFNFDLPYIQRRCEINNVAFTIGRDGSIPRSFQTGIRFSERTIDFTFFDVQGRHVIDTYFLVQAYDATKRSMPGYGLKAAARHFGVAAENRTYVDYKDMAAVWETEPDRLLDYALDDVRETREIAALLSGSNFYLTQMIPYTYAHSSRIGPAAKIEAIMVRDYLRVKEALPKPGIGQQYSGGYNEVFRKGILGPIVYADVESLYPSIMLTYNVRPKSDTRNIFPDILSKLKDLRFEAKDAAKQERNKGETQLADNLEALQGSFKIIINAMYGYLGFSSGLFNDYEEADRVTSTGREIARQMIREFEQRGARIIEVDTDGILFIPPEHIRSMDDEIALVNEVSSVMPEGITIGYDGRYKKMISYMKKNYALLNYDGTMKLKGSALISRSAEKFGREFVREGYIFLLEEDIQGLHDLYVTWKERIINHDWSIEDFSRTESMKQSMEQYIEDVKSGKRSKAITYELAKRKSLETKKGDRITYYVTGSGNASSHHDRGKLAEEWKNTSPDENTQFYLKRLDEFTQKFLPFFKAQDFSSIFSSDTLFSFSPEGIELQREIISTSDEHGYMEL</sequence>
<feature type="domain" description="DNA-directed DNA polymerase family B exonuclease" evidence="9">
    <location>
        <begin position="206"/>
        <end position="309"/>
    </location>
</feature>
<protein>
    <recommendedName>
        <fullName evidence="2">DNA-directed DNA polymerase</fullName>
        <ecNumber evidence="2">2.7.7.7</ecNumber>
    </recommendedName>
</protein>
<dbReference type="InterPro" id="IPR042087">
    <property type="entry name" value="DNA_pol_B_thumb"/>
</dbReference>
<dbReference type="AlphaFoldDB" id="A0A5C4S2D6"/>
<keyword evidence="4" id="KW-0548">Nucleotidyltransferase</keyword>
<dbReference type="Gene3D" id="3.30.420.10">
    <property type="entry name" value="Ribonuclease H-like superfamily/Ribonuclease H"/>
    <property type="match status" value="1"/>
</dbReference>
<dbReference type="Gene3D" id="3.90.1600.10">
    <property type="entry name" value="Palm domain of DNA polymerase"/>
    <property type="match status" value="1"/>
</dbReference>
<evidence type="ECO:0000256" key="7">
    <source>
        <dbReference type="ARBA" id="ARBA00049244"/>
    </source>
</evidence>
<evidence type="ECO:0000259" key="8">
    <source>
        <dbReference type="Pfam" id="PF00136"/>
    </source>
</evidence>
<organism evidence="10 11">
    <name type="scientific">Prosthecochloris vibrioformis</name>
    <name type="common">Chlorobium vibrioforme</name>
    <dbReference type="NCBI Taxonomy" id="1098"/>
    <lineage>
        <taxon>Bacteria</taxon>
        <taxon>Pseudomonadati</taxon>
        <taxon>Chlorobiota</taxon>
        <taxon>Chlorobiia</taxon>
        <taxon>Chlorobiales</taxon>
        <taxon>Chlorobiaceae</taxon>
        <taxon>Prosthecochloris</taxon>
    </lineage>
</organism>